<dbReference type="InterPro" id="IPR003615">
    <property type="entry name" value="HNH_nuc"/>
</dbReference>
<gene>
    <name evidence="2" type="ordered locus">XALc_2397</name>
    <name evidence="3" type="ordered locus">XALc_2629</name>
</gene>
<dbReference type="PANTHER" id="PTHR33877:SF1">
    <property type="entry name" value="TYPE IV METHYL-DIRECTED RESTRICTION ENZYME ECOKMCRA"/>
    <property type="match status" value="1"/>
</dbReference>
<evidence type="ECO:0000259" key="1">
    <source>
        <dbReference type="SMART" id="SM00507"/>
    </source>
</evidence>
<dbReference type="Pfam" id="PF01844">
    <property type="entry name" value="HNH"/>
    <property type="match status" value="1"/>
</dbReference>
<dbReference type="KEGG" id="xal:XALC_2629"/>
<dbReference type="CDD" id="cd00085">
    <property type="entry name" value="HNHc"/>
    <property type="match status" value="1"/>
</dbReference>
<dbReference type="Proteomes" id="UP000001890">
    <property type="component" value="Chromosome"/>
</dbReference>
<protein>
    <submittedName>
        <fullName evidence="2">Putative phage-related protein</fullName>
    </submittedName>
</protein>
<sequence length="121" mass="13401">MPRKAPTPCRHPGCGKLVSDGSGYCADHQRDKVGWHKDRRNAHQRGYGATWQKLRAFVMQRDQGLCQPCKQSGRLTPAVAVDHIVPKSQGGTDHPNNCQAICHRCHVLKTAQESHQGREGA</sequence>
<dbReference type="EMBL" id="FP565176">
    <property type="protein sequence ID" value="CBA17107.1"/>
    <property type="molecule type" value="Genomic_DNA"/>
</dbReference>
<dbReference type="STRING" id="380358.XALC_2397"/>
<dbReference type="InterPro" id="IPR052892">
    <property type="entry name" value="NA-targeting_endonuclease"/>
</dbReference>
<dbReference type="PANTHER" id="PTHR33877">
    <property type="entry name" value="SLL1193 PROTEIN"/>
    <property type="match status" value="1"/>
</dbReference>
<dbReference type="KEGG" id="xal:XALC_2397"/>
<dbReference type="OrthoDB" id="9796565at2"/>
<evidence type="ECO:0000313" key="2">
    <source>
        <dbReference type="EMBL" id="CBA16877.1"/>
    </source>
</evidence>
<reference evidence="2" key="2">
    <citation type="submission" date="2009-05" db="EMBL/GenBank/DDBJ databases">
        <authorList>
            <person name="Genoscope - CEA"/>
        </authorList>
    </citation>
    <scope>NUCLEOTIDE SEQUENCE</scope>
    <source>
        <strain evidence="2">GPE PC73</strain>
    </source>
</reference>
<dbReference type="EMBL" id="FP565176">
    <property type="protein sequence ID" value="CBA16877.1"/>
    <property type="molecule type" value="Genomic_DNA"/>
</dbReference>
<dbReference type="GO" id="GO:0004519">
    <property type="term" value="F:endonuclease activity"/>
    <property type="evidence" value="ECO:0007669"/>
    <property type="project" value="InterPro"/>
</dbReference>
<accession>D2U9D5</accession>
<dbReference type="SMART" id="SM00507">
    <property type="entry name" value="HNHc"/>
    <property type="match status" value="1"/>
</dbReference>
<feature type="domain" description="HNH nuclease" evidence="1">
    <location>
        <begin position="53"/>
        <end position="107"/>
    </location>
</feature>
<dbReference type="GO" id="GO:0008270">
    <property type="term" value="F:zinc ion binding"/>
    <property type="evidence" value="ECO:0007669"/>
    <property type="project" value="InterPro"/>
</dbReference>
<keyword evidence="4" id="KW-1185">Reference proteome</keyword>
<proteinExistence type="predicted"/>
<name>D2U9D5_XANAP</name>
<organism evidence="2 4">
    <name type="scientific">Xanthomonas albilineans (strain GPE PC73 / CFBP 7063)</name>
    <dbReference type="NCBI Taxonomy" id="380358"/>
    <lineage>
        <taxon>Bacteria</taxon>
        <taxon>Pseudomonadati</taxon>
        <taxon>Pseudomonadota</taxon>
        <taxon>Gammaproteobacteria</taxon>
        <taxon>Lysobacterales</taxon>
        <taxon>Lysobacteraceae</taxon>
        <taxon>Xanthomonas</taxon>
    </lineage>
</organism>
<dbReference type="GO" id="GO:0003676">
    <property type="term" value="F:nucleic acid binding"/>
    <property type="evidence" value="ECO:0007669"/>
    <property type="project" value="InterPro"/>
</dbReference>
<evidence type="ECO:0000313" key="4">
    <source>
        <dbReference type="Proteomes" id="UP000001890"/>
    </source>
</evidence>
<evidence type="ECO:0000313" key="3">
    <source>
        <dbReference type="EMBL" id="CBA17107.1"/>
    </source>
</evidence>
<dbReference type="InterPro" id="IPR002711">
    <property type="entry name" value="HNH"/>
</dbReference>
<reference evidence="2 4" key="1">
    <citation type="journal article" date="2009" name="BMC Genomics">
        <title>The complete genome sequence of Xanthomonas albilineans provides new insights into the reductive genome evolution of the xylem-limited Xanthomonadaceae.</title>
        <authorList>
            <person name="Pieretti I."/>
            <person name="Royer M."/>
            <person name="Barbe V."/>
            <person name="Carrere S."/>
            <person name="Koebnik R."/>
            <person name="Cociancich S."/>
            <person name="Couloux A."/>
            <person name="Darrasse A."/>
            <person name="Gouzy J."/>
            <person name="Jacques M.A."/>
            <person name="Lauber E."/>
            <person name="Manceau C."/>
            <person name="Mangenot S."/>
            <person name="Poussier S."/>
            <person name="Segurens B."/>
            <person name="Szurek B."/>
            <person name="Verdier V."/>
            <person name="Arlat M."/>
            <person name="Rott P."/>
        </authorList>
    </citation>
    <scope>NUCLEOTIDE SEQUENCE [LARGE SCALE GENOMIC DNA]</scope>
    <source>
        <strain evidence="2">GPE PC73</strain>
        <strain evidence="4">GPE PC73 / CFBP 7063</strain>
    </source>
</reference>
<dbReference type="Gene3D" id="1.10.30.50">
    <property type="match status" value="1"/>
</dbReference>
<dbReference type="AlphaFoldDB" id="D2U9D5"/>
<dbReference type="eggNOG" id="COG1403">
    <property type="taxonomic scope" value="Bacteria"/>
</dbReference>